<dbReference type="Pfam" id="PF00385">
    <property type="entry name" value="Chromo"/>
    <property type="match status" value="1"/>
</dbReference>
<evidence type="ECO:0000256" key="1">
    <source>
        <dbReference type="ARBA" id="ARBA00022670"/>
    </source>
</evidence>
<dbReference type="GO" id="GO:0003887">
    <property type="term" value="F:DNA-directed DNA polymerase activity"/>
    <property type="evidence" value="ECO:0007669"/>
    <property type="project" value="UniProtKB-KW"/>
</dbReference>
<dbReference type="GO" id="GO:0003677">
    <property type="term" value="F:DNA binding"/>
    <property type="evidence" value="ECO:0007669"/>
    <property type="project" value="UniProtKB-KW"/>
</dbReference>
<dbReference type="OrthoDB" id="1938712at2759"/>
<evidence type="ECO:0000256" key="10">
    <source>
        <dbReference type="ARBA" id="ARBA00023172"/>
    </source>
</evidence>
<keyword evidence="2" id="KW-0479">Metal-binding</keyword>
<keyword evidence="8" id="KW-0548">Nucleotidyltransferase</keyword>
<dbReference type="GO" id="GO:0006310">
    <property type="term" value="P:DNA recombination"/>
    <property type="evidence" value="ECO:0007669"/>
    <property type="project" value="UniProtKB-KW"/>
</dbReference>
<dbReference type="PANTHER" id="PTHR37984:SF5">
    <property type="entry name" value="PROTEIN NYNRIN-LIKE"/>
    <property type="match status" value="1"/>
</dbReference>
<keyword evidence="6" id="KW-0229">DNA integration</keyword>
<dbReference type="InterPro" id="IPR056924">
    <property type="entry name" value="SH3_Tf2-1"/>
</dbReference>
<reference evidence="12" key="1">
    <citation type="submission" date="2021-08" db="EMBL/GenBank/DDBJ databases">
        <title>WGS assembly of Ceratopteris richardii.</title>
        <authorList>
            <person name="Marchant D.B."/>
            <person name="Chen G."/>
            <person name="Jenkins J."/>
            <person name="Shu S."/>
            <person name="Leebens-Mack J."/>
            <person name="Grimwood J."/>
            <person name="Schmutz J."/>
            <person name="Soltis P."/>
            <person name="Soltis D."/>
            <person name="Chen Z.-H."/>
        </authorList>
    </citation>
    <scope>NUCLEOTIDE SEQUENCE</scope>
    <source>
        <strain evidence="12">Whitten #5841</strain>
        <tissue evidence="12">Leaf</tissue>
    </source>
</reference>
<proteinExistence type="predicted"/>
<dbReference type="SUPFAM" id="SSF53098">
    <property type="entry name" value="Ribonuclease H-like"/>
    <property type="match status" value="1"/>
</dbReference>
<dbReference type="SMART" id="SM00298">
    <property type="entry name" value="CHROMO"/>
    <property type="match status" value="1"/>
</dbReference>
<evidence type="ECO:0000256" key="5">
    <source>
        <dbReference type="ARBA" id="ARBA00022842"/>
    </source>
</evidence>
<keyword evidence="4" id="KW-0378">Hydrolase</keyword>
<dbReference type="CDD" id="cd00024">
    <property type="entry name" value="CD_CSD"/>
    <property type="match status" value="1"/>
</dbReference>
<dbReference type="Pfam" id="PF17921">
    <property type="entry name" value="Integrase_H2C2"/>
    <property type="match status" value="1"/>
</dbReference>
<dbReference type="EMBL" id="CM035438">
    <property type="protein sequence ID" value="KAH7285466.1"/>
    <property type="molecule type" value="Genomic_DNA"/>
</dbReference>
<keyword evidence="8" id="KW-0239">DNA-directed DNA polymerase</keyword>
<evidence type="ECO:0000259" key="11">
    <source>
        <dbReference type="PROSITE" id="PS50013"/>
    </source>
</evidence>
<keyword evidence="13" id="KW-1185">Reference proteome</keyword>
<dbReference type="GO" id="GO:0046872">
    <property type="term" value="F:metal ion binding"/>
    <property type="evidence" value="ECO:0007669"/>
    <property type="project" value="UniProtKB-KW"/>
</dbReference>
<dbReference type="InterPro" id="IPR012337">
    <property type="entry name" value="RNaseH-like_sf"/>
</dbReference>
<sequence length="365" mass="43069">MGYRSIRTYCMFLQESAGSKNFGVNKTIELISRDFWWPQMWKEVKEYIRTCDTCNRSKVPRHKPHGLLQPLPIPKRPWASLSMDFITNLPKSDKYDAILVIVDRFTKMAHFIPTTKAITGAATARLFLRYIFRLHGFPDDIQYLHCTSNYHQNDWFELLPFVEFAYNNSVHASTKETPFLANYGQHPRMDIQLSNHVKNPAARDKAQYLMDIHKELKEEIHKSQEQYKYYADQHRVQNPSYQIGDKVWLLRNNLQTSRPCAKLDHQRFGPFTIMAKINPVTFKLQLPSTMRIHPIFHVSLLEPYQISPLRGDRPSPSPPIEIEDHEEFEVEHVLDSRISRGRLEYLIHWKGYDISDRTWEPAKKL</sequence>
<keyword evidence="9" id="KW-0238">DNA-binding</keyword>
<dbReference type="GO" id="GO:0015074">
    <property type="term" value="P:DNA integration"/>
    <property type="evidence" value="ECO:0007669"/>
    <property type="project" value="UniProtKB-KW"/>
</dbReference>
<gene>
    <name evidence="12" type="ORF">KP509_33G029400</name>
</gene>
<evidence type="ECO:0000256" key="9">
    <source>
        <dbReference type="ARBA" id="ARBA00023125"/>
    </source>
</evidence>
<keyword evidence="7" id="KW-0695">RNA-directed DNA polymerase</keyword>
<evidence type="ECO:0000256" key="7">
    <source>
        <dbReference type="ARBA" id="ARBA00022918"/>
    </source>
</evidence>
<evidence type="ECO:0000256" key="4">
    <source>
        <dbReference type="ARBA" id="ARBA00022801"/>
    </source>
</evidence>
<dbReference type="PANTHER" id="PTHR37984">
    <property type="entry name" value="PROTEIN CBG26694"/>
    <property type="match status" value="1"/>
</dbReference>
<dbReference type="GO" id="GO:0004190">
    <property type="term" value="F:aspartic-type endopeptidase activity"/>
    <property type="evidence" value="ECO:0007669"/>
    <property type="project" value="UniProtKB-KW"/>
</dbReference>
<dbReference type="GO" id="GO:0003964">
    <property type="term" value="F:RNA-directed DNA polymerase activity"/>
    <property type="evidence" value="ECO:0007669"/>
    <property type="project" value="UniProtKB-KW"/>
</dbReference>
<dbReference type="SUPFAM" id="SSF54160">
    <property type="entry name" value="Chromo domain-like"/>
    <property type="match status" value="1"/>
</dbReference>
<dbReference type="InterPro" id="IPR016197">
    <property type="entry name" value="Chromo-like_dom_sf"/>
</dbReference>
<keyword evidence="1" id="KW-0645">Protease</keyword>
<dbReference type="InterPro" id="IPR036397">
    <property type="entry name" value="RNaseH_sf"/>
</dbReference>
<evidence type="ECO:0000256" key="6">
    <source>
        <dbReference type="ARBA" id="ARBA00022908"/>
    </source>
</evidence>
<dbReference type="Gene3D" id="3.30.420.10">
    <property type="entry name" value="Ribonuclease H-like superfamily/Ribonuclease H"/>
    <property type="match status" value="2"/>
</dbReference>
<dbReference type="Gene3D" id="2.40.50.40">
    <property type="match status" value="1"/>
</dbReference>
<dbReference type="InterPro" id="IPR041588">
    <property type="entry name" value="Integrase_H2C2"/>
</dbReference>
<accession>A0A8T2QNR9</accession>
<dbReference type="InterPro" id="IPR050951">
    <property type="entry name" value="Retrovirus_Pol_polyprotein"/>
</dbReference>
<feature type="domain" description="Chromo" evidence="11">
    <location>
        <begin position="328"/>
        <end position="365"/>
    </location>
</feature>
<organism evidence="12 13">
    <name type="scientific">Ceratopteris richardii</name>
    <name type="common">Triangle waterfern</name>
    <dbReference type="NCBI Taxonomy" id="49495"/>
    <lineage>
        <taxon>Eukaryota</taxon>
        <taxon>Viridiplantae</taxon>
        <taxon>Streptophyta</taxon>
        <taxon>Embryophyta</taxon>
        <taxon>Tracheophyta</taxon>
        <taxon>Polypodiopsida</taxon>
        <taxon>Polypodiidae</taxon>
        <taxon>Polypodiales</taxon>
        <taxon>Pteridineae</taxon>
        <taxon>Pteridaceae</taxon>
        <taxon>Parkerioideae</taxon>
        <taxon>Ceratopteris</taxon>
    </lineage>
</organism>
<evidence type="ECO:0000256" key="3">
    <source>
        <dbReference type="ARBA" id="ARBA00022750"/>
    </source>
</evidence>
<comment type="caution">
    <text evidence="12">The sequence shown here is derived from an EMBL/GenBank/DDBJ whole genome shotgun (WGS) entry which is preliminary data.</text>
</comment>
<protein>
    <recommendedName>
        <fullName evidence="11">Chromo domain-containing protein</fullName>
    </recommendedName>
</protein>
<dbReference type="InterPro" id="IPR000953">
    <property type="entry name" value="Chromo/chromo_shadow_dom"/>
</dbReference>
<dbReference type="AlphaFoldDB" id="A0A8T2QNR9"/>
<dbReference type="InterPro" id="IPR023780">
    <property type="entry name" value="Chromo_domain"/>
</dbReference>
<keyword evidence="8" id="KW-0808">Transferase</keyword>
<evidence type="ECO:0000313" key="12">
    <source>
        <dbReference type="EMBL" id="KAH7285466.1"/>
    </source>
</evidence>
<dbReference type="OMA" id="EIMKECH"/>
<evidence type="ECO:0000256" key="2">
    <source>
        <dbReference type="ARBA" id="ARBA00022723"/>
    </source>
</evidence>
<evidence type="ECO:0000256" key="8">
    <source>
        <dbReference type="ARBA" id="ARBA00022932"/>
    </source>
</evidence>
<dbReference type="Proteomes" id="UP000825935">
    <property type="component" value="Chromosome 33"/>
</dbReference>
<dbReference type="GO" id="GO:0006508">
    <property type="term" value="P:proteolysis"/>
    <property type="evidence" value="ECO:0007669"/>
    <property type="project" value="UniProtKB-KW"/>
</dbReference>
<evidence type="ECO:0000313" key="13">
    <source>
        <dbReference type="Proteomes" id="UP000825935"/>
    </source>
</evidence>
<name>A0A8T2QNR9_CERRI</name>
<keyword evidence="5" id="KW-0460">Magnesium</keyword>
<keyword evidence="10" id="KW-0233">DNA recombination</keyword>
<keyword evidence="3" id="KW-0064">Aspartyl protease</keyword>
<dbReference type="Pfam" id="PF24626">
    <property type="entry name" value="SH3_Tf2-1"/>
    <property type="match status" value="1"/>
</dbReference>
<dbReference type="Gene3D" id="1.10.340.70">
    <property type="match status" value="1"/>
</dbReference>
<dbReference type="PROSITE" id="PS50013">
    <property type="entry name" value="CHROMO_2"/>
    <property type="match status" value="1"/>
</dbReference>